<dbReference type="EMBL" id="JBHSWW010000250">
    <property type="protein sequence ID" value="MFC6754373.1"/>
    <property type="molecule type" value="Genomic_DNA"/>
</dbReference>
<feature type="region of interest" description="Disordered" evidence="1">
    <location>
        <begin position="101"/>
        <end position="142"/>
    </location>
</feature>
<name>A0ABD5SC66_9EURY</name>
<evidence type="ECO:0000256" key="1">
    <source>
        <dbReference type="SAM" id="MobiDB-lite"/>
    </source>
</evidence>
<evidence type="ECO:0000313" key="2">
    <source>
        <dbReference type="EMBL" id="MFC6754373.1"/>
    </source>
</evidence>
<proteinExistence type="predicted"/>
<dbReference type="InterPro" id="IPR009053">
    <property type="entry name" value="Prefoldin"/>
</dbReference>
<keyword evidence="3" id="KW-1185">Reference proteome</keyword>
<organism evidence="2 3">
    <name type="scientific">Halorubrum tibetense</name>
    <dbReference type="NCBI Taxonomy" id="175631"/>
    <lineage>
        <taxon>Archaea</taxon>
        <taxon>Methanobacteriati</taxon>
        <taxon>Methanobacteriota</taxon>
        <taxon>Stenosarchaea group</taxon>
        <taxon>Halobacteria</taxon>
        <taxon>Halobacteriales</taxon>
        <taxon>Haloferacaceae</taxon>
        <taxon>Halorubrum</taxon>
    </lineage>
</organism>
<dbReference type="AlphaFoldDB" id="A0ABD5SC66"/>
<reference evidence="2 3" key="1">
    <citation type="journal article" date="2019" name="Int. J. Syst. Evol. Microbiol.">
        <title>The Global Catalogue of Microorganisms (GCM) 10K type strain sequencing project: providing services to taxonomists for standard genome sequencing and annotation.</title>
        <authorList>
            <consortium name="The Broad Institute Genomics Platform"/>
            <consortium name="The Broad Institute Genome Sequencing Center for Infectious Disease"/>
            <person name="Wu L."/>
            <person name="Ma J."/>
        </authorList>
    </citation>
    <scope>NUCLEOTIDE SEQUENCE [LARGE SCALE GENOMIC DNA]</scope>
    <source>
        <strain evidence="2 3">CGMCC 1.3239</strain>
    </source>
</reference>
<dbReference type="SUPFAM" id="SSF46579">
    <property type="entry name" value="Prefoldin"/>
    <property type="match status" value="1"/>
</dbReference>
<dbReference type="Pfam" id="PF01920">
    <property type="entry name" value="Prefoldin_2"/>
    <property type="match status" value="1"/>
</dbReference>
<sequence length="142" mass="15534">MQDHLPPAAQEKYQEMRALQAEAESVVTRTDRIEERRADARAAREALDDAEGSDTVYRRVGDLRVETDAASARAALDERIAELDDRIAALDERKGELEERFEASKDAIRHLIGGPGGGPGTTPTSGTEDGSPRDTDDSEQEL</sequence>
<dbReference type="RefSeq" id="WP_379782819.1">
    <property type="nucleotide sequence ID" value="NZ_JBHSWW010000250.1"/>
</dbReference>
<accession>A0ABD5SC66</accession>
<dbReference type="InterPro" id="IPR002777">
    <property type="entry name" value="PFD_beta-like"/>
</dbReference>
<dbReference type="Gene3D" id="1.10.287.370">
    <property type="match status" value="1"/>
</dbReference>
<evidence type="ECO:0000313" key="3">
    <source>
        <dbReference type="Proteomes" id="UP001596442"/>
    </source>
</evidence>
<protein>
    <submittedName>
        <fullName evidence="2">Prefoldin subunit</fullName>
    </submittedName>
</protein>
<comment type="caution">
    <text evidence="2">The sequence shown here is derived from an EMBL/GenBank/DDBJ whole genome shotgun (WGS) entry which is preliminary data.</text>
</comment>
<dbReference type="Proteomes" id="UP001596442">
    <property type="component" value="Unassembled WGS sequence"/>
</dbReference>
<gene>
    <name evidence="2" type="ORF">ACFQEU_13025</name>
</gene>